<dbReference type="GO" id="GO:0006269">
    <property type="term" value="P:DNA replication, synthesis of primer"/>
    <property type="evidence" value="ECO:0007669"/>
    <property type="project" value="UniProtKB-KW"/>
</dbReference>
<dbReference type="Gene3D" id="3.90.580.10">
    <property type="entry name" value="Zinc finger, CHC2-type domain"/>
    <property type="match status" value="1"/>
</dbReference>
<dbReference type="Pfam" id="PF13362">
    <property type="entry name" value="Toprim_3"/>
    <property type="match status" value="1"/>
</dbReference>
<keyword evidence="5" id="KW-0235">DNA replication</keyword>
<dbReference type="SUPFAM" id="SSF52540">
    <property type="entry name" value="P-loop containing nucleoside triphosphate hydrolases"/>
    <property type="match status" value="1"/>
</dbReference>
<keyword evidence="1" id="KW-0240">DNA-directed RNA polymerase</keyword>
<dbReference type="SMART" id="SM00493">
    <property type="entry name" value="TOPRIM"/>
    <property type="match status" value="1"/>
</dbReference>
<evidence type="ECO:0000256" key="5">
    <source>
        <dbReference type="ARBA" id="ARBA00022705"/>
    </source>
</evidence>
<dbReference type="InterPro" id="IPR027417">
    <property type="entry name" value="P-loop_NTPase"/>
</dbReference>
<dbReference type="CDD" id="cd01029">
    <property type="entry name" value="TOPRIM_primases"/>
    <property type="match status" value="1"/>
</dbReference>
<evidence type="ECO:0000256" key="3">
    <source>
        <dbReference type="ARBA" id="ARBA00022679"/>
    </source>
</evidence>
<dbReference type="InterPro" id="IPR004968">
    <property type="entry name" value="DNA_primase/NTPase_C"/>
</dbReference>
<dbReference type="Pfam" id="PF03288">
    <property type="entry name" value="Pox_D5"/>
    <property type="match status" value="1"/>
</dbReference>
<dbReference type="SMART" id="SM00885">
    <property type="entry name" value="D5_N"/>
    <property type="match status" value="1"/>
</dbReference>
<dbReference type="EMBL" id="LGZN01000036">
    <property type="protein sequence ID" value="KNF67659.1"/>
    <property type="molecule type" value="Genomic_DNA"/>
</dbReference>
<dbReference type="SMART" id="SM00778">
    <property type="entry name" value="Prim_Zn_Ribbon"/>
    <property type="match status" value="1"/>
</dbReference>
<dbReference type="InterPro" id="IPR036390">
    <property type="entry name" value="WH_DNA-bd_sf"/>
</dbReference>
<evidence type="ECO:0000256" key="10">
    <source>
        <dbReference type="ARBA" id="ARBA00023163"/>
    </source>
</evidence>
<keyword evidence="2" id="KW-0639">Primosome</keyword>
<dbReference type="SUPFAM" id="SSF57783">
    <property type="entry name" value="Zinc beta-ribbon"/>
    <property type="match status" value="1"/>
</dbReference>
<dbReference type="GO" id="GO:0016779">
    <property type="term" value="F:nucleotidyltransferase activity"/>
    <property type="evidence" value="ECO:0007669"/>
    <property type="project" value="UniProtKB-KW"/>
</dbReference>
<keyword evidence="7" id="KW-0378">Hydrolase</keyword>
<evidence type="ECO:0000256" key="2">
    <source>
        <dbReference type="ARBA" id="ARBA00022515"/>
    </source>
</evidence>
<dbReference type="Pfam" id="PF08706">
    <property type="entry name" value="D5_N"/>
    <property type="match status" value="1"/>
</dbReference>
<evidence type="ECO:0000256" key="6">
    <source>
        <dbReference type="ARBA" id="ARBA00022741"/>
    </source>
</evidence>
<reference evidence="11 12" key="1">
    <citation type="submission" date="2015-07" db="EMBL/GenBank/DDBJ databases">
        <title>Genome sequences of 64 non-O157:H7 Shiga toxin-producing Escherichia coli strains.</title>
        <authorList>
            <person name="Gonzalez-Escalona N."/>
            <person name="Toro M."/>
            <person name="Timme R."/>
            <person name="Payne J."/>
        </authorList>
    </citation>
    <scope>NUCLEOTIDE SEQUENCE [LARGE SCALE GENOMIC DNA]</scope>
    <source>
        <strain evidence="11 12">CFSAN026843</strain>
    </source>
</reference>
<dbReference type="SUPFAM" id="SSF46785">
    <property type="entry name" value="Winged helix' DNA-binding domain"/>
    <property type="match status" value="1"/>
</dbReference>
<keyword evidence="3" id="KW-0808">Transferase</keyword>
<dbReference type="PROSITE" id="PS51206">
    <property type="entry name" value="SF3_HELICASE_1"/>
    <property type="match status" value="1"/>
</dbReference>
<dbReference type="InterPro" id="IPR036977">
    <property type="entry name" value="DNA_primase_Znf_CHC2"/>
</dbReference>
<keyword evidence="10" id="KW-0804">Transcription</keyword>
<name>A0A0H0GBH7_ECOLX</name>
<evidence type="ECO:0000313" key="11">
    <source>
        <dbReference type="EMBL" id="KNF67659.1"/>
    </source>
</evidence>
<dbReference type="InterPro" id="IPR034154">
    <property type="entry name" value="TOPRIM_DnaG/twinkle"/>
</dbReference>
<keyword evidence="9" id="KW-0067">ATP-binding</keyword>
<evidence type="ECO:0000256" key="4">
    <source>
        <dbReference type="ARBA" id="ARBA00022695"/>
    </source>
</evidence>
<dbReference type="Gene3D" id="1.10.10.10">
    <property type="entry name" value="Winged helix-like DNA-binding domain superfamily/Winged helix DNA-binding domain"/>
    <property type="match status" value="1"/>
</dbReference>
<dbReference type="AlphaFoldDB" id="A0A0H0GBH7"/>
<dbReference type="Proteomes" id="UP000037564">
    <property type="component" value="Unassembled WGS sequence"/>
</dbReference>
<keyword evidence="6" id="KW-0547">Nucleotide-binding</keyword>
<proteinExistence type="predicted"/>
<organism evidence="11 12">
    <name type="scientific">Escherichia coli</name>
    <dbReference type="NCBI Taxonomy" id="562"/>
    <lineage>
        <taxon>Bacteria</taxon>
        <taxon>Pseudomonadati</taxon>
        <taxon>Pseudomonadota</taxon>
        <taxon>Gammaproteobacteria</taxon>
        <taxon>Enterobacterales</taxon>
        <taxon>Enterobacteriaceae</taxon>
        <taxon>Escherichia</taxon>
    </lineage>
</organism>
<evidence type="ECO:0000313" key="12">
    <source>
        <dbReference type="Proteomes" id="UP000037564"/>
    </source>
</evidence>
<dbReference type="GO" id="GO:0003677">
    <property type="term" value="F:DNA binding"/>
    <property type="evidence" value="ECO:0007669"/>
    <property type="project" value="InterPro"/>
</dbReference>
<accession>A0A0H0GBH7</accession>
<dbReference type="Pfam" id="PF08273">
    <property type="entry name" value="Zn_Ribbon_Prim"/>
    <property type="match status" value="1"/>
</dbReference>
<dbReference type="GO" id="GO:0016787">
    <property type="term" value="F:hydrolase activity"/>
    <property type="evidence" value="ECO:0007669"/>
    <property type="project" value="UniProtKB-KW"/>
</dbReference>
<evidence type="ECO:0000256" key="1">
    <source>
        <dbReference type="ARBA" id="ARBA00022478"/>
    </source>
</evidence>
<dbReference type="InterPro" id="IPR013237">
    <property type="entry name" value="Phage_T7_Gp4_N"/>
</dbReference>
<dbReference type="InterPro" id="IPR014818">
    <property type="entry name" value="Phage/plasmid_primase_P4_C"/>
</dbReference>
<dbReference type="InterPro" id="IPR036388">
    <property type="entry name" value="WH-like_DNA-bd_sf"/>
</dbReference>
<sequence length="777" mass="84760">MKMNVTATVSHALGHWPRILPALGIQVLKNRHQPCPVCGGSDRFRFDDREGRGTWYCNQCGAGDGLKLVEKVFGVSPSDAAAKVAAVTGSLPPADPAVTAAAGAETDAARKNAAALAQTLMAKTRPGTGNAYLTRKGFPGRECRMLTGTHRAGGVSWCAGDLVVPLYDDSGELVNLQLISADGRKRTLKGGQVRGTCHTLEGQNQAGKRLWIAEGYATALTVHHLTGETVMVALSSVNLLSLASLARQKHPACQIVLAADRDLSGDGQKKAAAAADACEGVVALPPVFGDWNDAFTQYGGEATRKAIYDAIRPPAESPFDTMSEAEFSAMSTSEKAMRIYEHYGEALAVDANGQLLSRYENGVWKVLPPQDFARDVAGLFQRLRAPFSSGKVASVVDTLKLIIPQQEAPSRRLIGFRNGVLDTQNGTFHPHSPSHWMRTLCDVDFTPPVEGETLETHAPAFWRWLDRAAGGRAEKRDVILAALFMVLANRYDWQLFLEVTGPGGSGKSIMAEIATLLAGEDNATSATIETLESPRERAALTGFSLIRLPDQEKWSGDGAGLKAITGGDAVSVDPKYRDAYSTHIPAVILAVNNNPMRFTDRSGGVSRRRVIIHFPEQIAPQERDPQLKDKITRELAVIVRHLMQKFSDPMLARSLLQSQQNSDEALNIKRDADPTFDFIGYLETLPQTSGMYMGNASIIPRNYRKYLYHAYLAYMEANGYRNVLSLKMFGLGLPVMLKEYGLNYEKRHTKQGIQTNLTLKEESYGDWLPKCDDPATT</sequence>
<dbReference type="InterPro" id="IPR045455">
    <property type="entry name" value="NrS-1_pol-like_helicase"/>
</dbReference>
<dbReference type="PANTHER" id="PTHR35372:SF2">
    <property type="entry name" value="SF3 HELICASE DOMAIN-CONTAINING PROTEIN"/>
    <property type="match status" value="1"/>
</dbReference>
<dbReference type="Gene3D" id="3.40.1360.10">
    <property type="match status" value="1"/>
</dbReference>
<protein>
    <submittedName>
        <fullName evidence="11">DNA primase</fullName>
    </submittedName>
</protein>
<gene>
    <name evidence="11" type="ORF">WR15_16085</name>
</gene>
<comment type="caution">
    <text evidence="11">The sequence shown here is derived from an EMBL/GenBank/DDBJ whole genome shotgun (WGS) entry which is preliminary data.</text>
</comment>
<dbReference type="GO" id="GO:1990077">
    <property type="term" value="C:primosome complex"/>
    <property type="evidence" value="ECO:0007669"/>
    <property type="project" value="UniProtKB-KW"/>
</dbReference>
<dbReference type="GO" id="GO:0005524">
    <property type="term" value="F:ATP binding"/>
    <property type="evidence" value="ECO:0007669"/>
    <property type="project" value="UniProtKB-KW"/>
</dbReference>
<dbReference type="InterPro" id="IPR051620">
    <property type="entry name" value="ORF904-like_C"/>
</dbReference>
<keyword evidence="4" id="KW-0548">Nucleotidyltransferase</keyword>
<dbReference type="InterPro" id="IPR014015">
    <property type="entry name" value="Helicase_SF3_DNA-vir"/>
</dbReference>
<dbReference type="GO" id="GO:0004386">
    <property type="term" value="F:helicase activity"/>
    <property type="evidence" value="ECO:0007669"/>
    <property type="project" value="UniProtKB-KW"/>
</dbReference>
<dbReference type="GO" id="GO:0008270">
    <property type="term" value="F:zinc ion binding"/>
    <property type="evidence" value="ECO:0007669"/>
    <property type="project" value="InterPro"/>
</dbReference>
<evidence type="ECO:0000256" key="7">
    <source>
        <dbReference type="ARBA" id="ARBA00022801"/>
    </source>
</evidence>
<evidence type="ECO:0000256" key="8">
    <source>
        <dbReference type="ARBA" id="ARBA00022806"/>
    </source>
</evidence>
<dbReference type="PATRIC" id="fig|562.7396.peg.3126"/>
<dbReference type="InterPro" id="IPR006171">
    <property type="entry name" value="TOPRIM_dom"/>
</dbReference>
<dbReference type="RefSeq" id="WP_047088752.1">
    <property type="nucleotide sequence ID" value="NZ_BFZV01000073.1"/>
</dbReference>
<dbReference type="PANTHER" id="PTHR35372">
    <property type="entry name" value="ATP BINDING PROTEIN-RELATED"/>
    <property type="match status" value="1"/>
</dbReference>
<evidence type="ECO:0000256" key="9">
    <source>
        <dbReference type="ARBA" id="ARBA00022840"/>
    </source>
</evidence>
<dbReference type="GO" id="GO:0000428">
    <property type="term" value="C:DNA-directed RNA polymerase complex"/>
    <property type="evidence" value="ECO:0007669"/>
    <property type="project" value="UniProtKB-KW"/>
</dbReference>
<dbReference type="PROSITE" id="PS50880">
    <property type="entry name" value="TOPRIM"/>
    <property type="match status" value="1"/>
</dbReference>
<dbReference type="Gene3D" id="3.40.50.300">
    <property type="entry name" value="P-loop containing nucleotide triphosphate hydrolases"/>
    <property type="match status" value="1"/>
</dbReference>
<dbReference type="Pfam" id="PF19263">
    <property type="entry name" value="DUF5906"/>
    <property type="match status" value="1"/>
</dbReference>
<keyword evidence="8" id="KW-0347">Helicase</keyword>